<dbReference type="SUPFAM" id="SSF46689">
    <property type="entry name" value="Homeodomain-like"/>
    <property type="match status" value="2"/>
</dbReference>
<dbReference type="GO" id="GO:0003700">
    <property type="term" value="F:DNA-binding transcription factor activity"/>
    <property type="evidence" value="ECO:0007669"/>
    <property type="project" value="InterPro"/>
</dbReference>
<dbReference type="GO" id="GO:0008270">
    <property type="term" value="F:zinc ion binding"/>
    <property type="evidence" value="ECO:0007669"/>
    <property type="project" value="InterPro"/>
</dbReference>
<keyword evidence="5" id="KW-0010">Activator</keyword>
<organism evidence="8 9">
    <name type="scientific">Desulfovibrio desulfuricans</name>
    <dbReference type="NCBI Taxonomy" id="876"/>
    <lineage>
        <taxon>Bacteria</taxon>
        <taxon>Pseudomonadati</taxon>
        <taxon>Thermodesulfobacteriota</taxon>
        <taxon>Desulfovibrionia</taxon>
        <taxon>Desulfovibrionales</taxon>
        <taxon>Desulfovibrionaceae</taxon>
        <taxon>Desulfovibrio</taxon>
    </lineage>
</organism>
<dbReference type="InterPro" id="IPR018060">
    <property type="entry name" value="HTH_AraC"/>
</dbReference>
<dbReference type="Pfam" id="PF02805">
    <property type="entry name" value="Ada_Zn_binding"/>
    <property type="match status" value="1"/>
</dbReference>
<dbReference type="AlphaFoldDB" id="A0AA94HUZ7"/>
<dbReference type="PRINTS" id="PR00032">
    <property type="entry name" value="HTHARAC"/>
</dbReference>
<keyword evidence="2 8" id="KW-0489">Methyltransferase</keyword>
<evidence type="ECO:0000256" key="3">
    <source>
        <dbReference type="ARBA" id="ARBA00023015"/>
    </source>
</evidence>
<evidence type="ECO:0000259" key="7">
    <source>
        <dbReference type="PROSITE" id="PS01124"/>
    </source>
</evidence>
<dbReference type="SMART" id="SM00342">
    <property type="entry name" value="HTH_ARAC"/>
    <property type="match status" value="1"/>
</dbReference>
<dbReference type="OMA" id="MCHGSPY"/>
<evidence type="ECO:0000256" key="5">
    <source>
        <dbReference type="ARBA" id="ARBA00023159"/>
    </source>
</evidence>
<dbReference type="PANTHER" id="PTHR43280:SF30">
    <property type="entry name" value="MMSAB OPERON REGULATORY PROTEIN"/>
    <property type="match status" value="1"/>
</dbReference>
<dbReference type="InterPro" id="IPR004026">
    <property type="entry name" value="Ada_DNA_repair_Zn-bd"/>
</dbReference>
<dbReference type="InterPro" id="IPR020449">
    <property type="entry name" value="Tscrpt_reg_AraC-type_HTH"/>
</dbReference>
<dbReference type="Pfam" id="PF12833">
    <property type="entry name" value="HTH_18"/>
    <property type="match status" value="1"/>
</dbReference>
<feature type="domain" description="HTH araC/xylS-type" evidence="7">
    <location>
        <begin position="84"/>
        <end position="182"/>
    </location>
</feature>
<dbReference type="GO" id="GO:0008168">
    <property type="term" value="F:methyltransferase activity"/>
    <property type="evidence" value="ECO:0007669"/>
    <property type="project" value="UniProtKB-KW"/>
</dbReference>
<dbReference type="GO" id="GO:0043565">
    <property type="term" value="F:sequence-specific DNA binding"/>
    <property type="evidence" value="ECO:0007669"/>
    <property type="project" value="InterPro"/>
</dbReference>
<dbReference type="Proteomes" id="UP000182680">
    <property type="component" value="Unassembled WGS sequence"/>
</dbReference>
<evidence type="ECO:0000313" key="8">
    <source>
        <dbReference type="EMBL" id="SFW71053.1"/>
    </source>
</evidence>
<name>A0AA94HUZ7_DESDE</name>
<keyword evidence="2 8" id="KW-0808">Transferase</keyword>
<evidence type="ECO:0000256" key="6">
    <source>
        <dbReference type="ARBA" id="ARBA00023163"/>
    </source>
</evidence>
<proteinExistence type="predicted"/>
<gene>
    <name evidence="8" type="ORF">SAMN02910291_02652</name>
</gene>
<reference evidence="9" key="1">
    <citation type="submission" date="2016-11" db="EMBL/GenBank/DDBJ databases">
        <authorList>
            <person name="Jaros S."/>
            <person name="Januszkiewicz K."/>
            <person name="Wedrychowicz H."/>
        </authorList>
    </citation>
    <scope>NUCLEOTIDE SEQUENCE [LARGE SCALE GENOMIC DNA]</scope>
    <source>
        <strain evidence="9">DSM 7057</strain>
    </source>
</reference>
<dbReference type="PANTHER" id="PTHR43280">
    <property type="entry name" value="ARAC-FAMILY TRANSCRIPTIONAL REGULATOR"/>
    <property type="match status" value="1"/>
</dbReference>
<keyword evidence="4" id="KW-0238">DNA-binding</keyword>
<dbReference type="EMBL" id="FPIW01000075">
    <property type="protein sequence ID" value="SFW71053.1"/>
    <property type="molecule type" value="Genomic_DNA"/>
</dbReference>
<dbReference type="InterPro" id="IPR009057">
    <property type="entry name" value="Homeodomain-like_sf"/>
</dbReference>
<keyword evidence="3" id="KW-0805">Transcription regulation</keyword>
<protein>
    <submittedName>
        <fullName evidence="8">AraC family transcriptional regulator, regulatory protein of adaptative response / methylphosphotriester-DNA alkyltransferase methyltransferase</fullName>
    </submittedName>
</protein>
<dbReference type="RefSeq" id="WP_012624790.1">
    <property type="nucleotide sequence ID" value="NZ_FPIW01000075.1"/>
</dbReference>
<dbReference type="InterPro" id="IPR035451">
    <property type="entry name" value="Ada-like_dom_sf"/>
</dbReference>
<dbReference type="GO" id="GO:0006281">
    <property type="term" value="P:DNA repair"/>
    <property type="evidence" value="ECO:0007669"/>
    <property type="project" value="InterPro"/>
</dbReference>
<dbReference type="PIRSF" id="PIRSF000408">
    <property type="entry name" value="Alkyltransferas_AdaA"/>
    <property type="match status" value="1"/>
</dbReference>
<dbReference type="GO" id="GO:0032259">
    <property type="term" value="P:methylation"/>
    <property type="evidence" value="ECO:0007669"/>
    <property type="project" value="UniProtKB-KW"/>
</dbReference>
<comment type="caution">
    <text evidence="8">The sequence shown here is derived from an EMBL/GenBank/DDBJ whole genome shotgun (WGS) entry which is preliminary data.</text>
</comment>
<evidence type="ECO:0000256" key="4">
    <source>
        <dbReference type="ARBA" id="ARBA00023125"/>
    </source>
</evidence>
<accession>A0AA94HUZ7</accession>
<comment type="cofactor">
    <cofactor evidence="1">
        <name>Zn(2+)</name>
        <dbReference type="ChEBI" id="CHEBI:29105"/>
    </cofactor>
</comment>
<sequence>MKRLSEATMWQALLDCDPSYDGQFFYAVKTVGAYCRPSCKSRAPLRKNVLYFQTAAEAEQAGLRPCKRCRPDLEKYNPAARLAGQAKKLIDGHFDKRARLQAELKHLGISQSHLAVVFRQHYGLTPVQYLGHVRERRACALLENTSMPITDIAATIGFESLASFYAFFKKQTGTSPAKFRQQAHCSVIAD</sequence>
<dbReference type="Gene3D" id="1.10.10.60">
    <property type="entry name" value="Homeodomain-like"/>
    <property type="match status" value="2"/>
</dbReference>
<dbReference type="SUPFAM" id="SSF57884">
    <property type="entry name" value="Ada DNA repair protein, N-terminal domain (N-Ada 10)"/>
    <property type="match status" value="1"/>
</dbReference>
<evidence type="ECO:0000313" key="9">
    <source>
        <dbReference type="Proteomes" id="UP000182680"/>
    </source>
</evidence>
<dbReference type="InterPro" id="IPR016220">
    <property type="entry name" value="Me-P-triester_DNA_alkyl-Trfase"/>
</dbReference>
<dbReference type="PROSITE" id="PS01124">
    <property type="entry name" value="HTH_ARAC_FAMILY_2"/>
    <property type="match status" value="1"/>
</dbReference>
<dbReference type="Gene3D" id="3.40.10.10">
    <property type="entry name" value="DNA Methylphosphotriester Repair Domain"/>
    <property type="match status" value="1"/>
</dbReference>
<keyword evidence="6" id="KW-0804">Transcription</keyword>
<evidence type="ECO:0000256" key="1">
    <source>
        <dbReference type="ARBA" id="ARBA00001947"/>
    </source>
</evidence>
<evidence type="ECO:0000256" key="2">
    <source>
        <dbReference type="ARBA" id="ARBA00022603"/>
    </source>
</evidence>